<reference evidence="2 3" key="1">
    <citation type="submission" date="2020-04" db="EMBL/GenBank/DDBJ databases">
        <title>Description of novel Gluconacetobacter.</title>
        <authorList>
            <person name="Sombolestani A."/>
        </authorList>
    </citation>
    <scope>NUCLEOTIDE SEQUENCE [LARGE SCALE GENOMIC DNA]</scope>
    <source>
        <strain evidence="2 3">LMG 19747</strain>
    </source>
</reference>
<dbReference type="EMBL" id="JABEQJ010000013">
    <property type="protein sequence ID" value="MBB2160746.1"/>
    <property type="molecule type" value="Genomic_DNA"/>
</dbReference>
<evidence type="ECO:0000313" key="3">
    <source>
        <dbReference type="Proteomes" id="UP000589085"/>
    </source>
</evidence>
<dbReference type="AlphaFoldDB" id="A0A7W4ID90"/>
<accession>A0A7W4ID90</accession>
<feature type="compositionally biased region" description="Basic and acidic residues" evidence="1">
    <location>
        <begin position="1"/>
        <end position="12"/>
    </location>
</feature>
<name>A0A7W4ID90_9PROT</name>
<protein>
    <submittedName>
        <fullName evidence="2">Uncharacterized protein</fullName>
    </submittedName>
</protein>
<gene>
    <name evidence="2" type="ORF">HLH48_11280</name>
</gene>
<sequence length="53" mass="5942">MWRMPTREDGLFETKLGPPPTAAIGRGRHAGSVLALSRRWLALPEQTEFATTY</sequence>
<dbReference type="RefSeq" id="WP_182997605.1">
    <property type="nucleotide sequence ID" value="NZ_JABEQJ010000013.1"/>
</dbReference>
<feature type="region of interest" description="Disordered" evidence="1">
    <location>
        <begin position="1"/>
        <end position="24"/>
    </location>
</feature>
<evidence type="ECO:0000313" key="2">
    <source>
        <dbReference type="EMBL" id="MBB2160746.1"/>
    </source>
</evidence>
<organism evidence="2 3">
    <name type="scientific">Gluconacetobacter sacchari</name>
    <dbReference type="NCBI Taxonomy" id="92759"/>
    <lineage>
        <taxon>Bacteria</taxon>
        <taxon>Pseudomonadati</taxon>
        <taxon>Pseudomonadota</taxon>
        <taxon>Alphaproteobacteria</taxon>
        <taxon>Acetobacterales</taxon>
        <taxon>Acetobacteraceae</taxon>
        <taxon>Gluconacetobacter</taxon>
    </lineage>
</organism>
<comment type="caution">
    <text evidence="2">The sequence shown here is derived from an EMBL/GenBank/DDBJ whole genome shotgun (WGS) entry which is preliminary data.</text>
</comment>
<evidence type="ECO:0000256" key="1">
    <source>
        <dbReference type="SAM" id="MobiDB-lite"/>
    </source>
</evidence>
<proteinExistence type="predicted"/>
<dbReference type="Proteomes" id="UP000589085">
    <property type="component" value="Unassembled WGS sequence"/>
</dbReference>